<comment type="similarity">
    <text evidence="1">Belongs to the YoeB family.</text>
</comment>
<dbReference type="Pfam" id="PF06769">
    <property type="entry name" value="YoeB_toxin"/>
    <property type="match status" value="1"/>
</dbReference>
<evidence type="ECO:0000313" key="7">
    <source>
        <dbReference type="EMBL" id="TLD70518.1"/>
    </source>
</evidence>
<dbReference type="PANTHER" id="PTHR38039">
    <property type="entry name" value="TOXIN YOEB"/>
    <property type="match status" value="1"/>
</dbReference>
<name>A0A5R8KDY7_9BACT</name>
<comment type="caution">
    <text evidence="7">The sequence shown here is derived from an EMBL/GenBank/DDBJ whole genome shotgun (WGS) entry which is preliminary data.</text>
</comment>
<evidence type="ECO:0000256" key="6">
    <source>
        <dbReference type="ARBA" id="ARBA00030388"/>
    </source>
</evidence>
<dbReference type="InterPro" id="IPR009614">
    <property type="entry name" value="YoeB_toxin"/>
</dbReference>
<dbReference type="OrthoDB" id="9801102at2"/>
<keyword evidence="4" id="KW-0255">Endonuclease</keyword>
<gene>
    <name evidence="7" type="ORF">FEM03_12395</name>
</gene>
<dbReference type="AlphaFoldDB" id="A0A5R8KDY7"/>
<keyword evidence="5" id="KW-0378">Hydrolase</keyword>
<evidence type="ECO:0000256" key="1">
    <source>
        <dbReference type="ARBA" id="ARBA00008172"/>
    </source>
</evidence>
<dbReference type="GO" id="GO:0016787">
    <property type="term" value="F:hydrolase activity"/>
    <property type="evidence" value="ECO:0007669"/>
    <property type="project" value="UniProtKB-KW"/>
</dbReference>
<accession>A0A5R8KDY7</accession>
<dbReference type="Gene3D" id="3.30.2310.20">
    <property type="entry name" value="RelE-like"/>
    <property type="match status" value="1"/>
</dbReference>
<organism evidence="7 8">
    <name type="scientific">Phragmitibacter flavus</name>
    <dbReference type="NCBI Taxonomy" id="2576071"/>
    <lineage>
        <taxon>Bacteria</taxon>
        <taxon>Pseudomonadati</taxon>
        <taxon>Verrucomicrobiota</taxon>
        <taxon>Verrucomicrobiia</taxon>
        <taxon>Verrucomicrobiales</taxon>
        <taxon>Verrucomicrobiaceae</taxon>
        <taxon>Phragmitibacter</taxon>
    </lineage>
</organism>
<dbReference type="InterPro" id="IPR035093">
    <property type="entry name" value="RelE/ParE_toxin_dom_sf"/>
</dbReference>
<dbReference type="RefSeq" id="WP_138086575.1">
    <property type="nucleotide sequence ID" value="NZ_VAUV01000008.1"/>
</dbReference>
<dbReference type="EMBL" id="VAUV01000008">
    <property type="protein sequence ID" value="TLD70518.1"/>
    <property type="molecule type" value="Genomic_DNA"/>
</dbReference>
<sequence length="86" mass="10472">MNLSFTAQSWEDYQYWLQMDKKVLKRINELIKDTLRSPLEGIGKPEPLRQGLSGYWSRRITEEHRMVYRQIESGILLIQLRYHYKK</sequence>
<proteinExistence type="inferred from homology"/>
<dbReference type="SUPFAM" id="SSF143011">
    <property type="entry name" value="RelE-like"/>
    <property type="match status" value="1"/>
</dbReference>
<dbReference type="PANTHER" id="PTHR38039:SF1">
    <property type="entry name" value="TOXIN YOEB"/>
    <property type="match status" value="1"/>
</dbReference>
<evidence type="ECO:0000256" key="2">
    <source>
        <dbReference type="ARBA" id="ARBA00022649"/>
    </source>
</evidence>
<keyword evidence="8" id="KW-1185">Reference proteome</keyword>
<dbReference type="GO" id="GO:0004519">
    <property type="term" value="F:endonuclease activity"/>
    <property type="evidence" value="ECO:0007669"/>
    <property type="project" value="UniProtKB-KW"/>
</dbReference>
<evidence type="ECO:0000256" key="3">
    <source>
        <dbReference type="ARBA" id="ARBA00022722"/>
    </source>
</evidence>
<protein>
    <recommendedName>
        <fullName evidence="6">Putative mRNA interferase YoeB</fullName>
    </recommendedName>
</protein>
<evidence type="ECO:0000313" key="8">
    <source>
        <dbReference type="Proteomes" id="UP000306196"/>
    </source>
</evidence>
<reference evidence="7 8" key="1">
    <citation type="submission" date="2019-05" db="EMBL/GenBank/DDBJ databases">
        <title>Verrucobacter flavum gen. nov., sp. nov. a new member of the family Verrucomicrobiaceae.</title>
        <authorList>
            <person name="Szuroczki S."/>
            <person name="Abbaszade G."/>
            <person name="Szabo A."/>
            <person name="Felfoldi T."/>
            <person name="Schumann P."/>
            <person name="Boka K."/>
            <person name="Keki Z."/>
            <person name="Toumi M."/>
            <person name="Toth E."/>
        </authorList>
    </citation>
    <scope>NUCLEOTIDE SEQUENCE [LARGE SCALE GENOMIC DNA]</scope>
    <source>
        <strain evidence="7 8">MG-N-17</strain>
    </source>
</reference>
<evidence type="ECO:0000256" key="4">
    <source>
        <dbReference type="ARBA" id="ARBA00022759"/>
    </source>
</evidence>
<keyword evidence="3" id="KW-0540">Nuclease</keyword>
<evidence type="ECO:0000256" key="5">
    <source>
        <dbReference type="ARBA" id="ARBA00022801"/>
    </source>
</evidence>
<keyword evidence="2" id="KW-1277">Toxin-antitoxin system</keyword>
<dbReference type="Proteomes" id="UP000306196">
    <property type="component" value="Unassembled WGS sequence"/>
</dbReference>
<dbReference type="GO" id="GO:0006401">
    <property type="term" value="P:RNA catabolic process"/>
    <property type="evidence" value="ECO:0007669"/>
    <property type="project" value="InterPro"/>
</dbReference>
<dbReference type="NCBIfam" id="TIGR02116">
    <property type="entry name" value="toxin_Txe_YoeB"/>
    <property type="match status" value="1"/>
</dbReference>